<dbReference type="SUPFAM" id="SSF56784">
    <property type="entry name" value="HAD-like"/>
    <property type="match status" value="1"/>
</dbReference>
<feature type="transmembrane region" description="Helical" evidence="9">
    <location>
        <begin position="835"/>
        <end position="857"/>
    </location>
</feature>
<dbReference type="Gene3D" id="3.40.1110.10">
    <property type="entry name" value="Calcium-transporting ATPase, cytoplasmic domain N"/>
    <property type="match status" value="1"/>
</dbReference>
<dbReference type="NCBIfam" id="TIGR01494">
    <property type="entry name" value="ATPase_P-type"/>
    <property type="match status" value="1"/>
</dbReference>
<dbReference type="AlphaFoldDB" id="G7Q7M9"/>
<dbReference type="PANTHER" id="PTHR42861">
    <property type="entry name" value="CALCIUM-TRANSPORTING ATPASE"/>
    <property type="match status" value="1"/>
</dbReference>
<evidence type="ECO:0000259" key="12">
    <source>
        <dbReference type="Pfam" id="PF00690"/>
    </source>
</evidence>
<evidence type="ECO:0000256" key="5">
    <source>
        <dbReference type="ARBA" id="ARBA00022840"/>
    </source>
</evidence>
<dbReference type="InterPro" id="IPR036412">
    <property type="entry name" value="HAD-like_sf"/>
</dbReference>
<evidence type="ECO:0000313" key="13">
    <source>
        <dbReference type="EMBL" id="EHJ47338.1"/>
    </source>
</evidence>
<dbReference type="eggNOG" id="COG0474">
    <property type="taxonomic scope" value="Bacteria"/>
</dbReference>
<dbReference type="InterPro" id="IPR018303">
    <property type="entry name" value="ATPase_P-typ_P_site"/>
</dbReference>
<dbReference type="SUPFAM" id="SSF81665">
    <property type="entry name" value="Calcium ATPase, transmembrane domain M"/>
    <property type="match status" value="1"/>
</dbReference>
<keyword evidence="8 9" id="KW-0472">Membrane</keyword>
<feature type="domain" description="Cation-transporting P-type ATPase C-terminal" evidence="11">
    <location>
        <begin position="684"/>
        <end position="857"/>
    </location>
</feature>
<gene>
    <name evidence="13" type="ORF">DFW101_1329</name>
</gene>
<dbReference type="InterPro" id="IPR044492">
    <property type="entry name" value="P_typ_ATPase_HD_dom"/>
</dbReference>
<dbReference type="SUPFAM" id="SSF81653">
    <property type="entry name" value="Calcium ATPase, transduction domain A"/>
    <property type="match status" value="1"/>
</dbReference>
<organism evidence="13 14">
    <name type="scientific">Solidesulfovibrio carbinoliphilus subsp. oakridgensis</name>
    <dbReference type="NCBI Taxonomy" id="694327"/>
    <lineage>
        <taxon>Bacteria</taxon>
        <taxon>Pseudomonadati</taxon>
        <taxon>Thermodesulfobacteriota</taxon>
        <taxon>Desulfovibrionia</taxon>
        <taxon>Desulfovibrionales</taxon>
        <taxon>Desulfovibrionaceae</taxon>
        <taxon>Solidesulfovibrio</taxon>
    </lineage>
</organism>
<dbReference type="Pfam" id="PF00690">
    <property type="entry name" value="Cation_ATPase_N"/>
    <property type="match status" value="1"/>
</dbReference>
<dbReference type="STRING" id="694327.DFW101_1329"/>
<dbReference type="Pfam" id="PF00122">
    <property type="entry name" value="E1-E2_ATPase"/>
    <property type="match status" value="1"/>
</dbReference>
<evidence type="ECO:0000259" key="11">
    <source>
        <dbReference type="Pfam" id="PF00689"/>
    </source>
</evidence>
<dbReference type="InterPro" id="IPR004014">
    <property type="entry name" value="ATPase_P-typ_cation-transptr_N"/>
</dbReference>
<evidence type="ECO:0000256" key="6">
    <source>
        <dbReference type="ARBA" id="ARBA00022967"/>
    </source>
</evidence>
<proteinExistence type="inferred from homology"/>
<feature type="domain" description="Cation-transporting P-type ATPase N-terminal" evidence="12">
    <location>
        <begin position="10"/>
        <end position="59"/>
    </location>
</feature>
<keyword evidence="14" id="KW-1185">Reference proteome</keyword>
<dbReference type="Pfam" id="PF00702">
    <property type="entry name" value="Hydrolase"/>
    <property type="match status" value="1"/>
</dbReference>
<evidence type="ECO:0000256" key="3">
    <source>
        <dbReference type="ARBA" id="ARBA00022692"/>
    </source>
</evidence>
<feature type="transmembrane region" description="Helical" evidence="9">
    <location>
        <begin position="659"/>
        <end position="680"/>
    </location>
</feature>
<dbReference type="InterPro" id="IPR008250">
    <property type="entry name" value="ATPase_P-typ_transduc_dom_A_sf"/>
</dbReference>
<evidence type="ECO:0000256" key="4">
    <source>
        <dbReference type="ARBA" id="ARBA00022741"/>
    </source>
</evidence>
<dbReference type="SFLD" id="SFLDG00002">
    <property type="entry name" value="C1.7:_P-type_atpase_like"/>
    <property type="match status" value="1"/>
</dbReference>
<dbReference type="Gene3D" id="2.70.150.10">
    <property type="entry name" value="Calcium-transporting ATPase, cytoplasmic transduction domain A"/>
    <property type="match status" value="1"/>
</dbReference>
<dbReference type="EMBL" id="CM001368">
    <property type="protein sequence ID" value="EHJ47338.1"/>
    <property type="molecule type" value="Genomic_DNA"/>
</dbReference>
<dbReference type="InterPro" id="IPR023299">
    <property type="entry name" value="ATPase_P-typ_cyto_dom_N"/>
</dbReference>
<dbReference type="PRINTS" id="PR00119">
    <property type="entry name" value="CATATPASE"/>
</dbReference>
<sequence>MEPTPFDPARATGLSEAEAVHRQRIEGFNEMPQGARRGVTSITLEVMREPMFLLLVGCGSLYLLMGELSDALLLLGFVFVVMGITVIQERRTERALEALRDLSSPRALVIRDGQQRRIAGREVVRGDLVLLGEGDRVPADAVLRHALNLFADESLLTGESLPVRKSSSRTVTEAGQPGGGDRPEVFSGSLVTGGQGLAEVVATGARTELGKIGKALQSIEPAKTPLQSETGRVVRRLTALGLALCAVVIAAYGLTRGNTPQSWGQAVLAGIAMAMSVLPEEFAVILTIFMALGAWRISRSRVLTRRMPAIETLGSATVLCTDKTGTLTRNRMAVRQLQAGDQTFVAREGATLPEVFHALLEYGVLASKKEIFDPMERALRQLGDDHLRQTEHWHEQWEMVRDYPVSPELLALSHVWRATGKEGLVVATKGAPEAIAKLCHLDARRTAAMTAQVDAMAGEGLRVLGVARALWPQGTLSPAPLPGRQQDFAFEFLGLVGLEDPIRPTVPATIQECHTAGIRVIMITGDHPATARSIAGQIGLRAPQGEDTGVLTGPELEAMNDEELARRIPDVDVFARVVPEQKLRLVNALKANGEIVAMTGDGVNDAPALKAAHIGIAMGGRGTDVAREASALILLDDDFSSIVNAIRLGRRIYDNIKKAAGYTLAIHVPIAGLSIVPVFFADLPLMLLPVHIVFLELIIDPACSLLFEAEGAEKDIMRRPPRRPDEGLFNTRVLGISLLQGGFVLAAVLLMFRMADVLGQPQENSRRSFVFATLVLANLALIMTNRSWSRTIVAMFKEPNAVLWWILGGATAMLGLVLHVPLLRSLLHLHSLRPLDLGLCLLAGVASVGWFEAYKLLRGNRHLPRPFLKKGS</sequence>
<comment type="similarity">
    <text evidence="2">Belongs to the cation transport ATPase (P-type) (TC 3.A.3) family. Type IIA subfamily.</text>
</comment>
<evidence type="ECO:0000313" key="14">
    <source>
        <dbReference type="Proteomes" id="UP000004662"/>
    </source>
</evidence>
<feature type="transmembrane region" description="Helical" evidence="9">
    <location>
        <begin position="728"/>
        <end position="749"/>
    </location>
</feature>
<dbReference type="Gene3D" id="3.40.50.1000">
    <property type="entry name" value="HAD superfamily/HAD-like"/>
    <property type="match status" value="1"/>
</dbReference>
<evidence type="ECO:0000256" key="7">
    <source>
        <dbReference type="ARBA" id="ARBA00022989"/>
    </source>
</evidence>
<evidence type="ECO:0000256" key="9">
    <source>
        <dbReference type="SAM" id="Phobius"/>
    </source>
</evidence>
<dbReference type="SFLD" id="SFLDF00027">
    <property type="entry name" value="p-type_atpase"/>
    <property type="match status" value="1"/>
</dbReference>
<dbReference type="Pfam" id="PF00689">
    <property type="entry name" value="Cation_ATPase_C"/>
    <property type="match status" value="1"/>
</dbReference>
<dbReference type="PROSITE" id="PS00154">
    <property type="entry name" value="ATPASE_E1_E2"/>
    <property type="match status" value="1"/>
</dbReference>
<evidence type="ECO:0000256" key="2">
    <source>
        <dbReference type="ARBA" id="ARBA00005675"/>
    </source>
</evidence>
<dbReference type="InterPro" id="IPR023298">
    <property type="entry name" value="ATPase_P-typ_TM_dom_sf"/>
</dbReference>
<feature type="transmembrane region" description="Helical" evidence="9">
    <location>
        <begin position="801"/>
        <end position="823"/>
    </location>
</feature>
<dbReference type="Gene3D" id="1.20.1110.10">
    <property type="entry name" value="Calcium-transporting ATPase, transmembrane domain"/>
    <property type="match status" value="2"/>
</dbReference>
<feature type="transmembrane region" description="Helical" evidence="9">
    <location>
        <begin position="769"/>
        <end position="789"/>
    </location>
</feature>
<keyword evidence="5" id="KW-0067">ATP-binding</keyword>
<keyword evidence="6" id="KW-1278">Translocase</keyword>
<accession>G7Q7M9</accession>
<evidence type="ECO:0000256" key="1">
    <source>
        <dbReference type="ARBA" id="ARBA00004141"/>
    </source>
</evidence>
<dbReference type="InterPro" id="IPR001757">
    <property type="entry name" value="P_typ_ATPase"/>
</dbReference>
<dbReference type="InterPro" id="IPR059000">
    <property type="entry name" value="ATPase_P-type_domA"/>
</dbReference>
<keyword evidence="3 9" id="KW-0812">Transmembrane</keyword>
<dbReference type="EC" id="3.6.3.8" evidence="13"/>
<feature type="transmembrane region" description="Helical" evidence="9">
    <location>
        <begin position="686"/>
        <end position="707"/>
    </location>
</feature>
<dbReference type="FunFam" id="3.40.50.1000:FF:000028">
    <property type="entry name" value="Calcium-transporting P-type ATPase, putative"/>
    <property type="match status" value="1"/>
</dbReference>
<dbReference type="Proteomes" id="UP000004662">
    <property type="component" value="Chromosome"/>
</dbReference>
<dbReference type="GO" id="GO:0016887">
    <property type="term" value="F:ATP hydrolysis activity"/>
    <property type="evidence" value="ECO:0007669"/>
    <property type="project" value="InterPro"/>
</dbReference>
<comment type="subcellular location">
    <subcellularLocation>
        <location evidence="1">Membrane</location>
        <topology evidence="1">Multi-pass membrane protein</topology>
    </subcellularLocation>
</comment>
<feature type="transmembrane region" description="Helical" evidence="9">
    <location>
        <begin position="237"/>
        <end position="255"/>
    </location>
</feature>
<feature type="transmembrane region" description="Helical" evidence="9">
    <location>
        <begin position="267"/>
        <end position="297"/>
    </location>
</feature>
<protein>
    <submittedName>
        <fullName evidence="13">ATPase, P-type (Transporting), HAD superfamily, subfamily IC</fullName>
        <ecNumber evidence="13">3.6.3.8</ecNumber>
    </submittedName>
</protein>
<keyword evidence="4" id="KW-0547">Nucleotide-binding</keyword>
<dbReference type="GO" id="GO:0016020">
    <property type="term" value="C:membrane"/>
    <property type="evidence" value="ECO:0007669"/>
    <property type="project" value="UniProtKB-SubCell"/>
</dbReference>
<dbReference type="SFLD" id="SFLDS00003">
    <property type="entry name" value="Haloacid_Dehalogenase"/>
    <property type="match status" value="1"/>
</dbReference>
<feature type="domain" description="P-type ATPase A" evidence="10">
    <location>
        <begin position="102"/>
        <end position="216"/>
    </location>
</feature>
<dbReference type="HOGENOM" id="CLU_002360_4_1_7"/>
<dbReference type="InterPro" id="IPR023214">
    <property type="entry name" value="HAD_sf"/>
</dbReference>
<evidence type="ECO:0000259" key="10">
    <source>
        <dbReference type="Pfam" id="PF00122"/>
    </source>
</evidence>
<dbReference type="InterPro" id="IPR006068">
    <property type="entry name" value="ATPase_P-typ_cation-transptr_C"/>
</dbReference>
<keyword evidence="7 9" id="KW-1133">Transmembrane helix</keyword>
<dbReference type="PRINTS" id="PR00120">
    <property type="entry name" value="HATPASE"/>
</dbReference>
<keyword evidence="13" id="KW-0378">Hydrolase</keyword>
<dbReference type="OrthoDB" id="9763278at2"/>
<name>G7Q7M9_9BACT</name>
<dbReference type="RefSeq" id="WP_009180742.1">
    <property type="nucleotide sequence ID" value="NZ_CM001368.1"/>
</dbReference>
<evidence type="ECO:0000256" key="8">
    <source>
        <dbReference type="ARBA" id="ARBA00023136"/>
    </source>
</evidence>
<reference evidence="14" key="1">
    <citation type="journal article" date="2015" name="Genome Announc.">
        <title>High-Quality Draft Genome Sequence of Desulfovibrio carbinoliphilus FW-101-2B, an Organic Acid-Oxidizing Sulfate-Reducing Bacterium Isolated from Uranium(VI)-Contaminated Groundwater.</title>
        <authorList>
            <person name="Ramsay B.D."/>
            <person name="Hwang C."/>
            <person name="Woo H.L."/>
            <person name="Carroll S.L."/>
            <person name="Lucas S."/>
            <person name="Han J."/>
            <person name="Lapidus A.L."/>
            <person name="Cheng J.F."/>
            <person name="Goodwin L.A."/>
            <person name="Pitluck S."/>
            <person name="Peters L."/>
            <person name="Chertkov O."/>
            <person name="Held B."/>
            <person name="Detter J.C."/>
            <person name="Han C.S."/>
            <person name="Tapia R."/>
            <person name="Land M.L."/>
            <person name="Hauser L.J."/>
            <person name="Kyrpides N.C."/>
            <person name="Ivanova N.N."/>
            <person name="Mikhailova N."/>
            <person name="Pagani I."/>
            <person name="Woyke T."/>
            <person name="Arkin A.P."/>
            <person name="Dehal P."/>
            <person name="Chivian D."/>
            <person name="Criddle C.S."/>
            <person name="Wu W."/>
            <person name="Chakraborty R."/>
            <person name="Hazen T.C."/>
            <person name="Fields M.W."/>
        </authorList>
    </citation>
    <scope>NUCLEOTIDE SEQUENCE [LARGE SCALE GENOMIC DNA]</scope>
    <source>
        <strain evidence="14">FW-101-2B</strain>
    </source>
</reference>
<dbReference type="GO" id="GO:0005524">
    <property type="term" value="F:ATP binding"/>
    <property type="evidence" value="ECO:0007669"/>
    <property type="project" value="UniProtKB-KW"/>
</dbReference>
<feature type="transmembrane region" description="Helical" evidence="9">
    <location>
        <begin position="71"/>
        <end position="87"/>
    </location>
</feature>